<comment type="cofactor">
    <cofactor evidence="13">
        <name>Fe(2+)</name>
        <dbReference type="ChEBI" id="CHEBI:29033"/>
    </cofactor>
</comment>
<evidence type="ECO:0000256" key="8">
    <source>
        <dbReference type="ARBA" id="ARBA00023002"/>
    </source>
</evidence>
<dbReference type="CDD" id="cd03505">
    <property type="entry name" value="Delta9-FADS-like"/>
    <property type="match status" value="1"/>
</dbReference>
<evidence type="ECO:0000256" key="2">
    <source>
        <dbReference type="ARBA" id="ARBA00009295"/>
    </source>
</evidence>
<evidence type="ECO:0000313" key="16">
    <source>
        <dbReference type="EMBL" id="AWF70750.1"/>
    </source>
</evidence>
<dbReference type="InterPro" id="IPR001522">
    <property type="entry name" value="FADS-1_CS"/>
</dbReference>
<dbReference type="GO" id="GO:0006636">
    <property type="term" value="P:unsaturated fatty acid biosynthetic process"/>
    <property type="evidence" value="ECO:0007669"/>
    <property type="project" value="TreeGrafter"/>
</dbReference>
<keyword evidence="6" id="KW-0276">Fatty acid metabolism</keyword>
<reference evidence="16" key="1">
    <citation type="submission" date="2017-03" db="EMBL/GenBank/DDBJ databases">
        <title>Molecular characterization and expression of PfSCD gene, and its correlation with total carotenoids content and total antioxidant capacity in Pincatda fucata under high temperature stress.</title>
        <authorList>
            <person name="Meng Z."/>
            <person name="Li H."/>
            <person name="Fang S."/>
            <person name="Zhang B."/>
            <person name="Liu B."/>
            <person name="Wei J."/>
            <person name="He W."/>
            <person name="Yu D."/>
        </authorList>
    </citation>
    <scope>NUCLEOTIDE SEQUENCE</scope>
</reference>
<proteinExistence type="evidence at transcript level"/>
<keyword evidence="4 13" id="KW-0812">Transmembrane</keyword>
<keyword evidence="12 13" id="KW-0275">Fatty acid biosynthesis</keyword>
<comment type="domain">
    <text evidence="13">The histidine box domains are involved in binding the catalytic metal ions.</text>
</comment>
<dbReference type="EC" id="1.14.19.1" evidence="16"/>
<evidence type="ECO:0000256" key="12">
    <source>
        <dbReference type="ARBA" id="ARBA00023160"/>
    </source>
</evidence>
<dbReference type="InterPro" id="IPR005804">
    <property type="entry name" value="FA_desaturase_dom"/>
</dbReference>
<accession>A0A2Z3EIY5</accession>
<feature type="transmembrane region" description="Helical" evidence="14">
    <location>
        <begin position="32"/>
        <end position="53"/>
    </location>
</feature>
<feature type="domain" description="Fatty acid desaturase" evidence="15">
    <location>
        <begin position="61"/>
        <end position="266"/>
    </location>
</feature>
<evidence type="ECO:0000256" key="10">
    <source>
        <dbReference type="ARBA" id="ARBA00023098"/>
    </source>
</evidence>
<keyword evidence="5" id="KW-0479">Metal-binding</keyword>
<keyword evidence="11 14" id="KW-0472">Membrane</keyword>
<feature type="transmembrane region" description="Helical" evidence="14">
    <location>
        <begin position="65"/>
        <end position="83"/>
    </location>
</feature>
<evidence type="ECO:0000256" key="13">
    <source>
        <dbReference type="RuleBase" id="RU000581"/>
    </source>
</evidence>
<evidence type="ECO:0000256" key="6">
    <source>
        <dbReference type="ARBA" id="ARBA00022832"/>
    </source>
</evidence>
<feature type="transmembrane region" description="Helical" evidence="14">
    <location>
        <begin position="177"/>
        <end position="197"/>
    </location>
</feature>
<comment type="similarity">
    <text evidence="2 13">Belongs to the fatty acid desaturase type 1 family.</text>
</comment>
<evidence type="ECO:0000256" key="1">
    <source>
        <dbReference type="ARBA" id="ARBA00004141"/>
    </source>
</evidence>
<evidence type="ECO:0000256" key="14">
    <source>
        <dbReference type="SAM" id="Phobius"/>
    </source>
</evidence>
<organism evidence="16">
    <name type="scientific">Pinctada fucata</name>
    <name type="common">Akoya pearl oyster</name>
    <name type="synonym">Pinctada imbricata fucata</name>
    <dbReference type="NCBI Taxonomy" id="50426"/>
    <lineage>
        <taxon>Eukaryota</taxon>
        <taxon>Metazoa</taxon>
        <taxon>Spiralia</taxon>
        <taxon>Lophotrochozoa</taxon>
        <taxon>Mollusca</taxon>
        <taxon>Bivalvia</taxon>
        <taxon>Autobranchia</taxon>
        <taxon>Pteriomorphia</taxon>
        <taxon>Pterioida</taxon>
        <taxon>Pterioidea</taxon>
        <taxon>Pteriidae</taxon>
        <taxon>Pinctada</taxon>
    </lineage>
</organism>
<evidence type="ECO:0000256" key="5">
    <source>
        <dbReference type="ARBA" id="ARBA00022723"/>
    </source>
</evidence>
<dbReference type="Pfam" id="PF00487">
    <property type="entry name" value="FA_desaturase"/>
    <property type="match status" value="1"/>
</dbReference>
<keyword evidence="3 13" id="KW-0444">Lipid biosynthesis</keyword>
<dbReference type="PRINTS" id="PR00075">
    <property type="entry name" value="FACDDSATRASE"/>
</dbReference>
<dbReference type="EMBL" id="KY849348">
    <property type="protein sequence ID" value="AWF70750.1"/>
    <property type="molecule type" value="mRNA"/>
</dbReference>
<sequence length="315" mass="36504">MEPTNRGNEIKDMDPCITEKTAGSKRQPLNIVWRNVVLMTALHLGAVYSLTLIHKSHHLTWIWTVFYYLFSAMGITAGAHRLWSHRSYRAKTPLRVLLAVMQTAAFQNDILDWARDHRVHHKYSETDADPHNARRGFFFAHIGWLLVKKHPDVKEKGKLISLSDLYADKVVMTQRRYYRVAVILMCFVVPTFVPYLFWGESLWNAYFLAGILRYCATLNATWNVNSFAHLWGPKPYDKTINPSENMGVAFSTIGEGFHNYHHTFPHDYSTSEYGWRLNLTTVFIDFMARIGQASERRKIPPEVVLKRKQRTGDGS</sequence>
<dbReference type="AlphaFoldDB" id="A0A2Z3EIY5"/>
<evidence type="ECO:0000256" key="7">
    <source>
        <dbReference type="ARBA" id="ARBA00022989"/>
    </source>
</evidence>
<comment type="subcellular location">
    <subcellularLocation>
        <location evidence="1">Membrane</location>
        <topology evidence="1">Multi-pass membrane protein</topology>
    </subcellularLocation>
</comment>
<dbReference type="GO" id="GO:0005789">
    <property type="term" value="C:endoplasmic reticulum membrane"/>
    <property type="evidence" value="ECO:0007669"/>
    <property type="project" value="TreeGrafter"/>
</dbReference>
<evidence type="ECO:0000256" key="11">
    <source>
        <dbReference type="ARBA" id="ARBA00023136"/>
    </source>
</evidence>
<name>A0A2Z3EIY5_PINFU</name>
<protein>
    <submittedName>
        <fullName evidence="16">Stearoyl-CoA desaturase</fullName>
        <ecNumber evidence="16">1.14.19.1</ecNumber>
    </submittedName>
</protein>
<keyword evidence="9" id="KW-0408">Iron</keyword>
<evidence type="ECO:0000259" key="15">
    <source>
        <dbReference type="Pfam" id="PF00487"/>
    </source>
</evidence>
<dbReference type="PANTHER" id="PTHR11351">
    <property type="entry name" value="ACYL-COA DESATURASE"/>
    <property type="match status" value="1"/>
</dbReference>
<dbReference type="InterPro" id="IPR015876">
    <property type="entry name" value="Acyl-CoA_DS"/>
</dbReference>
<keyword evidence="7 14" id="KW-1133">Transmembrane helix</keyword>
<dbReference type="GO" id="GO:0004768">
    <property type="term" value="F:stearoyl-CoA 9-desaturase activity"/>
    <property type="evidence" value="ECO:0007669"/>
    <property type="project" value="UniProtKB-EC"/>
</dbReference>
<keyword evidence="8 13" id="KW-0560">Oxidoreductase</keyword>
<evidence type="ECO:0000256" key="4">
    <source>
        <dbReference type="ARBA" id="ARBA00022692"/>
    </source>
</evidence>
<evidence type="ECO:0000256" key="9">
    <source>
        <dbReference type="ARBA" id="ARBA00023004"/>
    </source>
</evidence>
<evidence type="ECO:0000256" key="3">
    <source>
        <dbReference type="ARBA" id="ARBA00022516"/>
    </source>
</evidence>
<dbReference type="PROSITE" id="PS00476">
    <property type="entry name" value="FATTY_ACID_DESATUR_1"/>
    <property type="match status" value="1"/>
</dbReference>
<keyword evidence="10" id="KW-0443">Lipid metabolism</keyword>
<dbReference type="GO" id="GO:0005506">
    <property type="term" value="F:iron ion binding"/>
    <property type="evidence" value="ECO:0007669"/>
    <property type="project" value="TreeGrafter"/>
</dbReference>
<dbReference type="PANTHER" id="PTHR11351:SF31">
    <property type="entry name" value="DESATURASE 1, ISOFORM A-RELATED"/>
    <property type="match status" value="1"/>
</dbReference>